<dbReference type="Pfam" id="PF00271">
    <property type="entry name" value="Helicase_C"/>
    <property type="match status" value="1"/>
</dbReference>
<name>A0A8H5FNM7_9AGAR</name>
<gene>
    <name evidence="9" type="ORF">D9756_011593</name>
</gene>
<dbReference type="PROSITE" id="PS00028">
    <property type="entry name" value="ZINC_FINGER_C2H2_1"/>
    <property type="match status" value="1"/>
</dbReference>
<dbReference type="EC" id="5.6.2.4" evidence="5"/>
<dbReference type="GO" id="GO:0003735">
    <property type="term" value="F:structural constituent of ribosome"/>
    <property type="evidence" value="ECO:0007669"/>
    <property type="project" value="InterPro"/>
</dbReference>
<reference evidence="9 10" key="1">
    <citation type="journal article" date="2020" name="ISME J.">
        <title>Uncovering the hidden diversity of litter-decomposition mechanisms in mushroom-forming fungi.</title>
        <authorList>
            <person name="Floudas D."/>
            <person name="Bentzer J."/>
            <person name="Ahren D."/>
            <person name="Johansson T."/>
            <person name="Persson P."/>
            <person name="Tunlid A."/>
        </authorList>
    </citation>
    <scope>NUCLEOTIDE SEQUENCE [LARGE SCALE GENOMIC DNA]</scope>
    <source>
        <strain evidence="9 10">CBS 146.42</strain>
    </source>
</reference>
<feature type="compositionally biased region" description="Basic residues" evidence="6">
    <location>
        <begin position="74"/>
        <end position="88"/>
    </location>
</feature>
<dbReference type="EMBL" id="JAACJO010000103">
    <property type="protein sequence ID" value="KAF5343469.1"/>
    <property type="molecule type" value="Genomic_DNA"/>
</dbReference>
<dbReference type="GO" id="GO:0009378">
    <property type="term" value="F:four-way junction helicase activity"/>
    <property type="evidence" value="ECO:0007669"/>
    <property type="project" value="TreeGrafter"/>
</dbReference>
<feature type="compositionally biased region" description="Basic and acidic residues" evidence="6">
    <location>
        <begin position="2295"/>
        <end position="2306"/>
    </location>
</feature>
<evidence type="ECO:0000313" key="10">
    <source>
        <dbReference type="Proteomes" id="UP000559027"/>
    </source>
</evidence>
<dbReference type="GO" id="GO:0005840">
    <property type="term" value="C:ribosome"/>
    <property type="evidence" value="ECO:0007669"/>
    <property type="project" value="InterPro"/>
</dbReference>
<comment type="caution">
    <text evidence="9">The sequence shown here is derived from an EMBL/GenBank/DDBJ whole genome shotgun (WGS) entry which is preliminary data.</text>
</comment>
<dbReference type="GO" id="GO:0006354">
    <property type="term" value="P:DNA-templated transcription elongation"/>
    <property type="evidence" value="ECO:0007669"/>
    <property type="project" value="InterPro"/>
</dbReference>
<dbReference type="Pfam" id="PF00270">
    <property type="entry name" value="DEAD"/>
    <property type="match status" value="1"/>
</dbReference>
<dbReference type="Gene3D" id="3.40.50.300">
    <property type="entry name" value="P-loop containing nucleotide triphosphate hydrolases"/>
    <property type="match status" value="2"/>
</dbReference>
<feature type="compositionally biased region" description="Basic and acidic residues" evidence="6">
    <location>
        <begin position="2314"/>
        <end position="2333"/>
    </location>
</feature>
<evidence type="ECO:0000256" key="2">
    <source>
        <dbReference type="ARBA" id="ARBA00022741"/>
    </source>
</evidence>
<organism evidence="9 10">
    <name type="scientific">Leucocoprinus leucothites</name>
    <dbReference type="NCBI Taxonomy" id="201217"/>
    <lineage>
        <taxon>Eukaryota</taxon>
        <taxon>Fungi</taxon>
        <taxon>Dikarya</taxon>
        <taxon>Basidiomycota</taxon>
        <taxon>Agaricomycotina</taxon>
        <taxon>Agaricomycetes</taxon>
        <taxon>Agaricomycetidae</taxon>
        <taxon>Agaricales</taxon>
        <taxon>Agaricineae</taxon>
        <taxon>Agaricaceae</taxon>
        <taxon>Leucocoprinus</taxon>
    </lineage>
</organism>
<feature type="region of interest" description="Disordered" evidence="6">
    <location>
        <begin position="2792"/>
        <end position="2875"/>
    </location>
</feature>
<feature type="region of interest" description="Disordered" evidence="6">
    <location>
        <begin position="396"/>
        <end position="483"/>
    </location>
</feature>
<dbReference type="GO" id="GO:0005694">
    <property type="term" value="C:chromosome"/>
    <property type="evidence" value="ECO:0007669"/>
    <property type="project" value="TreeGrafter"/>
</dbReference>
<feature type="region of interest" description="Disordered" evidence="6">
    <location>
        <begin position="2281"/>
        <end position="2341"/>
    </location>
</feature>
<dbReference type="GO" id="GO:0000724">
    <property type="term" value="P:double-strand break repair via homologous recombination"/>
    <property type="evidence" value="ECO:0007669"/>
    <property type="project" value="TreeGrafter"/>
</dbReference>
<dbReference type="SMART" id="SM00487">
    <property type="entry name" value="DEXDc"/>
    <property type="match status" value="1"/>
</dbReference>
<comment type="catalytic activity">
    <reaction evidence="4">
        <text>Couples ATP hydrolysis with the unwinding of duplex DNA by translocating in the 3'-5' direction.</text>
        <dbReference type="EC" id="5.6.2.4"/>
    </reaction>
</comment>
<dbReference type="InterPro" id="IPR036735">
    <property type="entry name" value="NGN_dom_sf"/>
</dbReference>
<dbReference type="GO" id="GO:0043138">
    <property type="term" value="F:3'-5' DNA helicase activity"/>
    <property type="evidence" value="ECO:0007669"/>
    <property type="project" value="UniProtKB-EC"/>
</dbReference>
<dbReference type="GO" id="GO:0005737">
    <property type="term" value="C:cytoplasm"/>
    <property type="evidence" value="ECO:0007669"/>
    <property type="project" value="TreeGrafter"/>
</dbReference>
<dbReference type="InterPro" id="IPR027417">
    <property type="entry name" value="P-loop_NTPase"/>
</dbReference>
<evidence type="ECO:0000256" key="3">
    <source>
        <dbReference type="ARBA" id="ARBA00022840"/>
    </source>
</evidence>
<feature type="compositionally biased region" description="Polar residues" evidence="6">
    <location>
        <begin position="2918"/>
        <end position="2933"/>
    </location>
</feature>
<dbReference type="Proteomes" id="UP000559027">
    <property type="component" value="Unassembled WGS sequence"/>
</dbReference>
<feature type="region of interest" description="Disordered" evidence="6">
    <location>
        <begin position="54"/>
        <end position="130"/>
    </location>
</feature>
<evidence type="ECO:0000259" key="7">
    <source>
        <dbReference type="PROSITE" id="PS51192"/>
    </source>
</evidence>
<sequence length="3112" mass="351810">MNDTTNPPERAVFSIEETRSKQIAYSESAGWERGNAVNEDGSLKEAHQIQWVYDPDEPEPSLSDLPSQPIASARKNKRLQQVHVPSKRQKVDARAFLDLEADVDDDEGEEEDAEGHDSWVDDSEQDDARPSYALQSIPREEDRENPVIARIESRYVRQWDGTLEHENQARGRLGEENQDKVGVAEASRELEEELNDGMGDTGGDAAFKVIYTTDMGTKYNTNNSSQFQFQAGDTVLWEVKAKVPHQKEALDTMIQRCFFHWPDPRYPVPRSIVWEPRFQDRIYIETDMIESARATCKDVVFLKGSRYPKPVPVEKIDANYIMTGKIRRESVPKIGSWIRMARGKYRGDIAYVFDAEEEYRLSIILIPRVDYVASFRCYQRKQVEMERKLKMKELAASEEAGTVDTQSDKRSALPGTPPSGIIGATSAPSRSSPTPITLHPASSVTAPPFPSSPPAYPAPNPPASVNVDVEAPRPPTPPTPQRIQPIRRHRLPQAPFDPGRAHPGAVEYIPDEERNSLVKWRFENMEFDDSGFLIVRYISPLRYLKDESVPTLEELEQFSRCSTVPKEHVRSFLRQLELASFDLDFKVKVIGVSEMDYVGFVDYIRDDIVGVRKSHARGGGDVSRVEAKYVHRWFEVGDRVQVVAGNFKGTVAWVVAIDGEARTAIIHDHVEDIQTPVSFHFVTSAPDDRVFVKPASYTSNEKGKQKLNVPEHPAVPRIEPIRLPKKSMFQKLEGADIVVAAAGEFKGNTGRIREVDETGIALVKLLGKGNSAAKQRKLHVRDMYYRLDPTGPYYRLDKDLVLKPMTTSQPAIIYQKLKGMDVLVVKGQLKGHWGKVHDIEENGLARVSFPGMHVSSAKLVSMRAEDMLYRRDPGGAYFELDEHKNLQHAPYADKYIKHGFYNIKTGPDEEDTDYQYDASPWRSGYAAMIKRLEAAAMPESSSPWEVGKEDRIANCQQAVELPPGHYLRRLQERTMKDKPESKVMFKVREDSPHFSYYGGTEGYFVGVEGAMVILNVTRQRGLCTVPVSDIRVTYQGVVPLPPEKKTDLVVICDTTVVSDVGRTWWVKEFEVENSVDNTADGVPLATNNSIRMDKPSSAVFFMAKLSDQNLTSVNITLYNTMSIQRRLNVAGLTCLHLSRFAECRCAINDVSGCVFAVNLETQRESHVASCKERIIRFAGIEIKIPRTRDGKYTCKCTREGCKGTYDSWKSVKRHADDQGVRWKDDDDVFAIPATNENEPSDPINSDDEVEFIEVACNELDGDSDIEIIEKEYNKGSKSNSNNTGKDLMTKVWLSTISPTEDTEHRHNDYQVLDSGLITMAGEKRMDDIEKSGRATEVRSAKGTAYQLKKRVDDAERDSTDGDRIHSKIKEKANMNRIKGLLKDDGATRVSRNERAKLLKNVDTVSDDSSADSDEDVTEVFVTLKKEVGKYISPQEFVVGDDLEATKDLGSLCLYFQSRLKLLCCATCRVLLTTETGLTHIRKQHSVKAKEDNYMTICMKLGIANEYPSPSDLSGGATISGLDVYTGALLCMAKGCGVIYATACSMIKHYRKRHMETGDVLPVDWPVVHAQKLDNNHHRHYFRVKSPPLLPKPENKWAWLERIEYSIDNIMGSTILTNPEARSQNAFLKQTKWPRHTTGHDSHHLRSLVALPGPGEFMGLQYTIRWIIDAAMALMDVTPSFILQRLSTKDWRSGISHKPFHELQTDDALQDYANELTRLVAFLLRNKGKYILPLPDAITTLINEIRELCPIRPLPPPTPKSTFDDYTLKIVELLISIWTRTWEPVPSNTIGDPTMCYLALRSLRSDSGWEHPSRVTPTIAKLCFAVRSIFLFRVHFGDGDDIGDFRQRYRELENWHYEGEDSTFNELVVLQHLASAIAYSTPSLPSFVWYDTEYRTEFTFRGSLITLWSLRDMASHLHKELYDVFFHKVLLGMPRVIDGFIADDLEASSPGYSFVSDPWNEKLYQRDMFMKWLLENPIYRKEFVIAVRPDGELIWNLGRIRQWLLAYSEALSYLMACVEVMAGSPSRGTELTCIQFRNTAYQTRGLCQIGRRMAVVAQYSKTTANTGRDTLIPHILDGFTEDFVKICVFVLHACAEQFIAILYPDRPDLVGLWHNNLFVKFDRRFNTEDLSSVLKQASLKTMGVALGVRDYRQVSICVRRAHCPTLEELIGLQDEDTAAALQAGHSRETEERLYGRTSGFIGNLPENLVEPYANASAQWATLLKLPQGGSGVRCWQLRESQLWRSHVPDDKSPHLLRYAQSKAAAQPDLDKEWNDMEAMYADPPNAAKNVSNPVHDASDTEKKGERQEFEDEDREEAKSEHSTGRAEESSREDAAGEDSYEAMVRASESELWDETGGVIGDYEALETVMQPYDQGDSGPSTKPREIAIGSQIYESNAALEADALRKMRLILRKPDCEWASDEQKRAVMAALPGDKDVIIALPTGAGKSIVPMLISTYRKNQILPLIVNLVSLQEDWERRLRESGIRYSVYKRDMRSFPPGPIVLVTVDLAVTPNFTSCIAHAGVGERLAGVVIDESHDIFVSRNFRSCMEKMWRLRTVAFQIIALSGTLPIILEKRLISELCLQQDAHVIRASSNRPELEYILEPRRDQEALLCRLREVIMVHKPTDRERILVYVNTCADGQSISDLLGCDFYCCNETICLPAARKEMVKRWREGIEGVNKVMVATTGFSAGNDYDCVRLVILATTPYEMTTALQEMGRAGRDHKPAKCCILPLGREESTHRVDDPKDFKGRQAMYKTLWKTDDCLRLCFTRYIDGDGGVSCGSDPRNQICSRCRDKLKPPPQVSHPINPFSRSPDDEDDAEPKRRAPPGPDTKGKGRVQQKPLRRLTEHPIPVLPSTTRQAANGSRGDYRSSPTNMDEFFALQGSSSQGSSLQGSSMGRVLVPASSPYHSSPHLGTNRGYQSTSLKRTSTSNPPFAEQARQVRRKTVAVDLAKVEYVARLQRLVDTIEGKCTVCMVRNKTIRGGHDHKANDCPYQDFRRFVNWKRHVRYNTPTHGSICTCCHIPQLEGVHAFITRGGSAFEECPYPDRTVPLAYAIFHHGETRRRAETYFSVEWENETEYAYWLCAGGVEKNKTNTTKILLWFIEQCWYRGD</sequence>
<dbReference type="InterPro" id="IPR014001">
    <property type="entry name" value="Helicase_ATP-bd"/>
</dbReference>
<dbReference type="InterPro" id="IPR011545">
    <property type="entry name" value="DEAD/DEAH_box_helicase_dom"/>
</dbReference>
<dbReference type="GO" id="GO:0003676">
    <property type="term" value="F:nucleic acid binding"/>
    <property type="evidence" value="ECO:0007669"/>
    <property type="project" value="InterPro"/>
</dbReference>
<feature type="domain" description="Helicase ATP-binding" evidence="7">
    <location>
        <begin position="2427"/>
        <end position="2586"/>
    </location>
</feature>
<comment type="similarity">
    <text evidence="1">Belongs to the helicase family. RecQ subfamily.</text>
</comment>
<evidence type="ECO:0000256" key="4">
    <source>
        <dbReference type="ARBA" id="ARBA00034617"/>
    </source>
</evidence>
<keyword evidence="2" id="KW-0547">Nucleotide-binding</keyword>
<keyword evidence="10" id="KW-1185">Reference proteome</keyword>
<feature type="compositionally biased region" description="Pro residues" evidence="6">
    <location>
        <begin position="447"/>
        <end position="462"/>
    </location>
</feature>
<dbReference type="Gene3D" id="3.30.70.940">
    <property type="entry name" value="NusG, N-terminal domain"/>
    <property type="match status" value="1"/>
</dbReference>
<feature type="compositionally biased region" description="Basic residues" evidence="6">
    <location>
        <begin position="2835"/>
        <end position="2844"/>
    </location>
</feature>
<dbReference type="SUPFAM" id="SSF52540">
    <property type="entry name" value="P-loop containing nucleoside triphosphate hydrolases"/>
    <property type="match status" value="1"/>
</dbReference>
<dbReference type="GO" id="GO:0006412">
    <property type="term" value="P:translation"/>
    <property type="evidence" value="ECO:0007669"/>
    <property type="project" value="InterPro"/>
</dbReference>
<keyword evidence="3" id="KW-0067">ATP-binding</keyword>
<evidence type="ECO:0000313" key="9">
    <source>
        <dbReference type="EMBL" id="KAF5343469.1"/>
    </source>
</evidence>
<dbReference type="SMART" id="SM00490">
    <property type="entry name" value="HELICc"/>
    <property type="match status" value="1"/>
</dbReference>
<evidence type="ECO:0000256" key="1">
    <source>
        <dbReference type="ARBA" id="ARBA00005446"/>
    </source>
</evidence>
<feature type="compositionally biased region" description="Acidic residues" evidence="6">
    <location>
        <begin position="99"/>
        <end position="125"/>
    </location>
</feature>
<dbReference type="PANTHER" id="PTHR13710">
    <property type="entry name" value="DNA HELICASE RECQ FAMILY MEMBER"/>
    <property type="match status" value="1"/>
</dbReference>
<protein>
    <recommendedName>
        <fullName evidence="5">DNA 3'-5' helicase</fullName>
        <ecNumber evidence="5">5.6.2.4</ecNumber>
    </recommendedName>
</protein>
<dbReference type="InterPro" id="IPR008991">
    <property type="entry name" value="Translation_prot_SH3-like_sf"/>
</dbReference>
<dbReference type="OrthoDB" id="3048815at2759"/>
<dbReference type="PROSITE" id="PS51192">
    <property type="entry name" value="HELICASE_ATP_BIND_1"/>
    <property type="match status" value="1"/>
</dbReference>
<dbReference type="InterPro" id="IPR005825">
    <property type="entry name" value="Ribosomal_uL24_CS"/>
</dbReference>
<dbReference type="PROSITE" id="PS51194">
    <property type="entry name" value="HELICASE_CTER"/>
    <property type="match status" value="1"/>
</dbReference>
<dbReference type="CDD" id="cd06091">
    <property type="entry name" value="KOW_NusG"/>
    <property type="match status" value="1"/>
</dbReference>
<dbReference type="InterPro" id="IPR005824">
    <property type="entry name" value="KOW"/>
</dbReference>
<dbReference type="PROSITE" id="PS01108">
    <property type="entry name" value="RIBOSOMAL_L24"/>
    <property type="match status" value="1"/>
</dbReference>
<feature type="region of interest" description="Disordered" evidence="6">
    <location>
        <begin position="2904"/>
        <end position="2937"/>
    </location>
</feature>
<feature type="compositionally biased region" description="Low complexity" evidence="6">
    <location>
        <begin position="424"/>
        <end position="446"/>
    </location>
</feature>
<evidence type="ECO:0000259" key="8">
    <source>
        <dbReference type="PROSITE" id="PS51194"/>
    </source>
</evidence>
<dbReference type="PANTHER" id="PTHR13710:SF154">
    <property type="entry name" value="RECQ HELICASE, PUTATIVE (AFU_ORTHOLOGUE AFUA_6G14720)-RELATED"/>
    <property type="match status" value="1"/>
</dbReference>
<dbReference type="SMART" id="SM00739">
    <property type="entry name" value="KOW"/>
    <property type="match status" value="4"/>
</dbReference>
<evidence type="ECO:0000256" key="6">
    <source>
        <dbReference type="SAM" id="MobiDB-lite"/>
    </source>
</evidence>
<feature type="domain" description="Helicase C-terminal" evidence="8">
    <location>
        <begin position="2614"/>
        <end position="2766"/>
    </location>
</feature>
<proteinExistence type="inferred from homology"/>
<accession>A0A8H5FNM7</accession>
<dbReference type="SUPFAM" id="SSF50104">
    <property type="entry name" value="Translation proteins SH3-like domain"/>
    <property type="match status" value="1"/>
</dbReference>
<dbReference type="InterPro" id="IPR001650">
    <property type="entry name" value="Helicase_C-like"/>
</dbReference>
<evidence type="ECO:0000256" key="5">
    <source>
        <dbReference type="ARBA" id="ARBA00034808"/>
    </source>
</evidence>
<dbReference type="GO" id="GO:0005524">
    <property type="term" value="F:ATP binding"/>
    <property type="evidence" value="ECO:0007669"/>
    <property type="project" value="UniProtKB-KW"/>
</dbReference>
<dbReference type="InterPro" id="IPR013087">
    <property type="entry name" value="Znf_C2H2_type"/>
</dbReference>